<dbReference type="RefSeq" id="WP_180143510.1">
    <property type="nucleotide sequence ID" value="NZ_CAADHO010000007.1"/>
</dbReference>
<dbReference type="PANTHER" id="PTHR11104">
    <property type="entry name" value="AMINOGLYCOSIDE N3-ACETYLTRANSFERASE"/>
    <property type="match status" value="1"/>
</dbReference>
<protein>
    <recommendedName>
        <fullName evidence="2 5">Aminoglycoside N(3)-acetyltransferase</fullName>
        <ecNumber evidence="5">2.3.1.-</ecNumber>
    </recommendedName>
</protein>
<evidence type="ECO:0000313" key="6">
    <source>
        <dbReference type="EMBL" id="VFQ46150.1"/>
    </source>
</evidence>
<comment type="similarity">
    <text evidence="1 5">Belongs to the antibiotic N-acetyltransferase family.</text>
</comment>
<evidence type="ECO:0000313" key="7">
    <source>
        <dbReference type="Proteomes" id="UP000507962"/>
    </source>
</evidence>
<dbReference type="Pfam" id="PF02522">
    <property type="entry name" value="Antibiotic_NAT"/>
    <property type="match status" value="1"/>
</dbReference>
<dbReference type="SUPFAM" id="SSF110710">
    <property type="entry name" value="TTHA0583/YokD-like"/>
    <property type="match status" value="1"/>
</dbReference>
<proteinExistence type="inferred from homology"/>
<keyword evidence="4 5" id="KW-0012">Acyltransferase</keyword>
<dbReference type="InterPro" id="IPR028345">
    <property type="entry name" value="Antibiotic_NAT-like"/>
</dbReference>
<organism evidence="6 7">
    <name type="scientific">Desulfoluna butyratoxydans</name>
    <dbReference type="NCBI Taxonomy" id="231438"/>
    <lineage>
        <taxon>Bacteria</taxon>
        <taxon>Pseudomonadati</taxon>
        <taxon>Thermodesulfobacteriota</taxon>
        <taxon>Desulfobacteria</taxon>
        <taxon>Desulfobacterales</taxon>
        <taxon>Desulfolunaceae</taxon>
        <taxon>Desulfoluna</taxon>
    </lineage>
</organism>
<gene>
    <name evidence="6" type="ORF">MSL71_38130</name>
</gene>
<evidence type="ECO:0000256" key="2">
    <source>
        <dbReference type="ARBA" id="ARBA00012882"/>
    </source>
</evidence>
<dbReference type="AlphaFoldDB" id="A0A4U8YQN0"/>
<keyword evidence="7" id="KW-1185">Reference proteome</keyword>
<name>A0A4U8YQN0_9BACT</name>
<dbReference type="EC" id="2.3.1.-" evidence="5"/>
<dbReference type="EMBL" id="CAADHO010000007">
    <property type="protein sequence ID" value="VFQ46150.1"/>
    <property type="molecule type" value="Genomic_DNA"/>
</dbReference>
<dbReference type="PANTHER" id="PTHR11104:SF0">
    <property type="entry name" value="SPBETA PROPHAGE-DERIVED AMINOGLYCOSIDE N(3')-ACETYLTRANSFERASE-LIKE PROTEIN YOKD"/>
    <property type="match status" value="1"/>
</dbReference>
<keyword evidence="3 5" id="KW-0808">Transferase</keyword>
<dbReference type="Proteomes" id="UP000507962">
    <property type="component" value="Unassembled WGS sequence"/>
</dbReference>
<dbReference type="GO" id="GO:0046353">
    <property type="term" value="F:aminoglycoside 3-N-acetyltransferase activity"/>
    <property type="evidence" value="ECO:0007669"/>
    <property type="project" value="UniProtKB-EC"/>
</dbReference>
<dbReference type="GO" id="GO:0046677">
    <property type="term" value="P:response to antibiotic"/>
    <property type="evidence" value="ECO:0007669"/>
    <property type="project" value="UniProtKB-KW"/>
</dbReference>
<evidence type="ECO:0000256" key="5">
    <source>
        <dbReference type="RuleBase" id="RU365031"/>
    </source>
</evidence>
<sequence length="258" mass="28576">MPIPNSDFDSIVRHLKSLGLHTGHNVSVHSKLLSFGFIKGGAAIVYKALRQIVGPEGTLVFPAYTLNLGPQDVYDPRNTPPVAMGALSEYVWTLPDVLRSDSPLHGHLATGPLAARVVEADPCKSMGQGSSFSVMRRLGFKLLMLGCSFQEGATFVHHVESEVGVPYRNWLKLNRIRKCQSGSLLNMTCHYYGHIHPGRYENNLTLVELEMAKQKKMSIVQAPIGKSYFMSLEKIYSCVSQMLSNDQYVLVKPVKGDE</sequence>
<dbReference type="InterPro" id="IPR003679">
    <property type="entry name" value="Amioglycoside_AcTrfase"/>
</dbReference>
<comment type="catalytic activity">
    <reaction evidence="5">
        <text>a 2-deoxystreptamine antibiotic + acetyl-CoA = an N(3)-acetyl-2-deoxystreptamine antibiotic + CoA + H(+)</text>
        <dbReference type="Rhea" id="RHEA:12665"/>
        <dbReference type="ChEBI" id="CHEBI:15378"/>
        <dbReference type="ChEBI" id="CHEBI:57287"/>
        <dbReference type="ChEBI" id="CHEBI:57288"/>
        <dbReference type="ChEBI" id="CHEBI:57921"/>
        <dbReference type="ChEBI" id="CHEBI:77452"/>
        <dbReference type="EC" id="2.3.1.81"/>
    </reaction>
</comment>
<evidence type="ECO:0000256" key="4">
    <source>
        <dbReference type="ARBA" id="ARBA00023315"/>
    </source>
</evidence>
<evidence type="ECO:0000256" key="3">
    <source>
        <dbReference type="ARBA" id="ARBA00022679"/>
    </source>
</evidence>
<accession>A0A4U8YQN0</accession>
<evidence type="ECO:0000256" key="1">
    <source>
        <dbReference type="ARBA" id="ARBA00006383"/>
    </source>
</evidence>
<reference evidence="6 7" key="1">
    <citation type="submission" date="2019-03" db="EMBL/GenBank/DDBJ databases">
        <authorList>
            <person name="Nijsse B."/>
        </authorList>
    </citation>
    <scope>NUCLEOTIDE SEQUENCE [LARGE SCALE GENOMIC DNA]</scope>
    <source>
        <strain evidence="6">Desulfoluna butyratoxydans MSL71</strain>
    </source>
</reference>
<keyword evidence="5" id="KW-0046">Antibiotic resistance</keyword>